<name>A0A9E7SMT6_THEAG</name>
<dbReference type="RefSeq" id="WP_253303882.1">
    <property type="nucleotide sequence ID" value="NZ_CP099582.1"/>
</dbReference>
<dbReference type="Pfam" id="PF10869">
    <property type="entry name" value="DUF2666"/>
    <property type="match status" value="2"/>
</dbReference>
<reference evidence="2" key="1">
    <citation type="journal article" date="1998" name="Int. J. Syst. Bacteriol. 48 Pt">
        <title>Thermococcus guaymasensis sp. nov. and Thermococcus aggregans sp. nov., two novel thermophilic archaea isolated from the Guaymas Basin hydrothermal vent site.</title>
        <authorList>
            <person name="Canganella F."/>
            <person name="Jones W.J."/>
            <person name="Gambacorta A."/>
            <person name="Antranikian G."/>
        </authorList>
    </citation>
    <scope>NUCLEOTIDE SEQUENCE</scope>
    <source>
        <strain evidence="2">TY</strain>
    </source>
</reference>
<sequence length="263" mass="29986">MKIEDHILFTANHKNWKVGDKLLTMEEPQIAHFLASVSNTVNLKIPEYLTEVMNVEEIMSLAEEIGEKEVWEVLKTLKSPGTSRKLNTMIFEEDKKLKKLLLDVAKALLTREALSKKFPVNFPEDPITELRTTPMYQEEHINFTAKHGSWIVVKRLIIDDKTPVADIARILASINETTVSKIPVYAGIDLKGIEEWFGDIKKAKSESDIKALVEKLTNIPIERYAPKEFAEHGKLYALRTALQKMGLSIDIPSKSLEKYLEKV</sequence>
<gene>
    <name evidence="2" type="ORF">NF865_06055</name>
</gene>
<accession>A0A9E7SMT6</accession>
<dbReference type="AlphaFoldDB" id="A0A9E7SMT6"/>
<protein>
    <submittedName>
        <fullName evidence="2">DUF2666 domain-containing protein</fullName>
    </submittedName>
</protein>
<dbReference type="Proteomes" id="UP001055732">
    <property type="component" value="Chromosome"/>
</dbReference>
<dbReference type="KEGG" id="tagg:NF865_06055"/>
<proteinExistence type="predicted"/>
<evidence type="ECO:0000259" key="1">
    <source>
        <dbReference type="Pfam" id="PF10869"/>
    </source>
</evidence>
<reference evidence="2" key="2">
    <citation type="submission" date="2022-06" db="EMBL/GenBank/DDBJ databases">
        <authorList>
            <person name="Park Y.-J."/>
        </authorList>
    </citation>
    <scope>NUCLEOTIDE SEQUENCE</scope>
    <source>
        <strain evidence="2">TY</strain>
    </source>
</reference>
<feature type="domain" description="DUF2666" evidence="1">
    <location>
        <begin position="138"/>
        <end position="262"/>
    </location>
</feature>
<evidence type="ECO:0000313" key="3">
    <source>
        <dbReference type="Proteomes" id="UP001055732"/>
    </source>
</evidence>
<organism evidence="2 3">
    <name type="scientific">Thermococcus aggregans</name>
    <dbReference type="NCBI Taxonomy" id="110163"/>
    <lineage>
        <taxon>Archaea</taxon>
        <taxon>Methanobacteriati</taxon>
        <taxon>Methanobacteriota</taxon>
        <taxon>Thermococci</taxon>
        <taxon>Thermococcales</taxon>
        <taxon>Thermococcaceae</taxon>
        <taxon>Thermococcus</taxon>
    </lineage>
</organism>
<feature type="domain" description="DUF2666" evidence="1">
    <location>
        <begin position="4"/>
        <end position="116"/>
    </location>
</feature>
<dbReference type="InterPro" id="IPR022620">
    <property type="entry name" value="DUF2666"/>
</dbReference>
<evidence type="ECO:0000313" key="2">
    <source>
        <dbReference type="EMBL" id="USS39925.1"/>
    </source>
</evidence>
<dbReference type="EMBL" id="CP099582">
    <property type="protein sequence ID" value="USS39925.1"/>
    <property type="molecule type" value="Genomic_DNA"/>
</dbReference>
<keyword evidence="3" id="KW-1185">Reference proteome</keyword>